<dbReference type="InterPro" id="IPR013088">
    <property type="entry name" value="Znf_NHR/GATA"/>
</dbReference>
<dbReference type="PROSITE" id="PS50112">
    <property type="entry name" value="PAS"/>
    <property type="match status" value="2"/>
</dbReference>
<dbReference type="SMART" id="SM00401">
    <property type="entry name" value="ZnF_GATA"/>
    <property type="match status" value="1"/>
</dbReference>
<evidence type="ECO:0000259" key="6">
    <source>
        <dbReference type="PROSITE" id="PS50112"/>
    </source>
</evidence>
<dbReference type="Pfam" id="PF13426">
    <property type="entry name" value="PAS_9"/>
    <property type="match status" value="1"/>
</dbReference>
<feature type="compositionally biased region" description="Polar residues" evidence="5">
    <location>
        <begin position="310"/>
        <end position="319"/>
    </location>
</feature>
<keyword evidence="4" id="KW-0862">Zinc</keyword>
<dbReference type="InterPro" id="IPR013655">
    <property type="entry name" value="PAS_fold_3"/>
</dbReference>
<feature type="domain" description="GATA-type" evidence="7">
    <location>
        <begin position="739"/>
        <end position="766"/>
    </location>
</feature>
<dbReference type="Proteomes" id="UP001390339">
    <property type="component" value="Unassembled WGS sequence"/>
</dbReference>
<dbReference type="CDD" id="cd00202">
    <property type="entry name" value="ZnF_GATA"/>
    <property type="match status" value="1"/>
</dbReference>
<dbReference type="InterPro" id="IPR000679">
    <property type="entry name" value="Znf_GATA"/>
</dbReference>
<comment type="caution">
    <text evidence="8">The sequence shown here is derived from an EMBL/GenBank/DDBJ whole genome shotgun (WGS) entry which is preliminary data.</text>
</comment>
<dbReference type="SUPFAM" id="SSF55785">
    <property type="entry name" value="PYP-like sensor domain (PAS domain)"/>
    <property type="match status" value="2"/>
</dbReference>
<dbReference type="PROSITE" id="PS50114">
    <property type="entry name" value="GATA_ZN_FINGER_2"/>
    <property type="match status" value="1"/>
</dbReference>
<accession>A0ABR2IBF6</accession>
<feature type="region of interest" description="Disordered" evidence="5">
    <location>
        <begin position="664"/>
        <end position="683"/>
    </location>
</feature>
<dbReference type="PANTHER" id="PTHR47429">
    <property type="entry name" value="PROTEIN TWIN LOV 1"/>
    <property type="match status" value="1"/>
</dbReference>
<feature type="region of interest" description="Disordered" evidence="5">
    <location>
        <begin position="775"/>
        <end position="798"/>
    </location>
</feature>
<dbReference type="NCBIfam" id="TIGR00229">
    <property type="entry name" value="sensory_box"/>
    <property type="match status" value="1"/>
</dbReference>
<proteinExistence type="predicted"/>
<keyword evidence="9" id="KW-1185">Reference proteome</keyword>
<evidence type="ECO:0000256" key="3">
    <source>
        <dbReference type="ARBA" id="ARBA00022991"/>
    </source>
</evidence>
<keyword evidence="1" id="KW-0285">Flavoprotein</keyword>
<dbReference type="CDD" id="cd00130">
    <property type="entry name" value="PAS"/>
    <property type="match status" value="2"/>
</dbReference>
<organism evidence="8 9">
    <name type="scientific">Apiospora arundinis</name>
    <dbReference type="NCBI Taxonomy" id="335852"/>
    <lineage>
        <taxon>Eukaryota</taxon>
        <taxon>Fungi</taxon>
        <taxon>Dikarya</taxon>
        <taxon>Ascomycota</taxon>
        <taxon>Pezizomycotina</taxon>
        <taxon>Sordariomycetes</taxon>
        <taxon>Xylariomycetidae</taxon>
        <taxon>Amphisphaeriales</taxon>
        <taxon>Apiosporaceae</taxon>
        <taxon>Apiospora</taxon>
    </lineage>
</organism>
<name>A0ABR2IBF6_9PEZI</name>
<dbReference type="Gene3D" id="3.30.50.10">
    <property type="entry name" value="Erythroid Transcription Factor GATA-1, subunit A"/>
    <property type="match status" value="1"/>
</dbReference>
<evidence type="ECO:0000256" key="4">
    <source>
        <dbReference type="PROSITE-ProRule" id="PRU00094"/>
    </source>
</evidence>
<dbReference type="SUPFAM" id="SSF57716">
    <property type="entry name" value="Glucocorticoid receptor-like (DNA-binding domain)"/>
    <property type="match status" value="1"/>
</dbReference>
<dbReference type="PROSITE" id="PS00344">
    <property type="entry name" value="GATA_ZN_FINGER_1"/>
    <property type="match status" value="1"/>
</dbReference>
<protein>
    <submittedName>
        <fullName evidence="8">PAS domain-containing protein</fullName>
    </submittedName>
</protein>
<feature type="region of interest" description="Disordered" evidence="5">
    <location>
        <begin position="310"/>
        <end position="333"/>
    </location>
</feature>
<keyword evidence="4" id="KW-0863">Zinc-finger</keyword>
<evidence type="ECO:0000313" key="9">
    <source>
        <dbReference type="Proteomes" id="UP001390339"/>
    </source>
</evidence>
<dbReference type="SMART" id="SM00091">
    <property type="entry name" value="PAS"/>
    <property type="match status" value="2"/>
</dbReference>
<sequence length="798" mass="86877">MGPEHPHIADYHTATSNQTTFNAPISNIPYGLLTCQSETDIDCAPAFANTTATAGSWVGSADGYPPLAGDGVAATNCTGVITSRTFAPHNGQVLRDEAMRDTSPHDASSGPYYPPFDALLPFSSPQVSLGAAPFLDTSPFDITIALALLESRPDPRLDLGTTHVLLPFVVTDAWDPLDRVIFVSDSFLALTGYAREEVVGWNCRFLQSPEGVVEAGVPRRSISSASAYLLKQKVRERCETAHSIINFKKSGEAFMNHLALVPIPWGTTTTPRFIFGFSNVFDFVPPTTNCQSSLDTPSCLVSGQNSLATRQSTGQTSATGWPGLPAGDLNQPVNATSKADELMNLEPVDIQPMDIEPLDVESINSQPTNTESAIVDSVETCVGVVEGEASNDPPDLLSCLQELVNGGLSPDTPSWNETLLENTGALVQVLSLKGVIVYASKSHETLGYNAGDLLGQTIDDLYHPSDVAMLTRQIKNKEDVGLELTLRLKGKSGQCTWFQSTGSIWSDGGRRWATLTLLPQPTSYLSCCDLHGNERFSKHGFWVKLAPSGLILHLYDDPQKPLGLPAEDLVGTSFQDMMEKSKDKAQFEKTLLNAARNEVASLTVSLTSGRGHRLETHIELRPGPPGDNRRRAFYLLGHCGFVRPYSKKRKAPSLENSHNLASTSHAIHPWSPRNQTGQGDGDDNNVLGTLDADQCGPLGYEIYQLKMANQILNDEMQELLKNAKRRRRYRLNEDAVDGCANCHTTISPEWRRGPTGKRNLCNRCGLKWSKMRHDAEAENEGHASTKQDGLGIVEGHET</sequence>
<dbReference type="Pfam" id="PF00320">
    <property type="entry name" value="GATA"/>
    <property type="match status" value="1"/>
</dbReference>
<dbReference type="InterPro" id="IPR035965">
    <property type="entry name" value="PAS-like_dom_sf"/>
</dbReference>
<gene>
    <name evidence="8" type="ORF">PGQ11_010704</name>
</gene>
<evidence type="ECO:0000256" key="2">
    <source>
        <dbReference type="ARBA" id="ARBA00022643"/>
    </source>
</evidence>
<dbReference type="Pfam" id="PF08447">
    <property type="entry name" value="PAS_3"/>
    <property type="match status" value="1"/>
</dbReference>
<evidence type="ECO:0000256" key="5">
    <source>
        <dbReference type="SAM" id="MobiDB-lite"/>
    </source>
</evidence>
<reference evidence="8 9" key="1">
    <citation type="journal article" date="2024" name="IMA Fungus">
        <title>Apiospora arundinis, a panoply of carbohydrate-active enzymes and secondary metabolites.</title>
        <authorList>
            <person name="Sorensen T."/>
            <person name="Petersen C."/>
            <person name="Muurmann A.T."/>
            <person name="Christiansen J.V."/>
            <person name="Brundto M.L."/>
            <person name="Overgaard C.K."/>
            <person name="Boysen A.T."/>
            <person name="Wollenberg R.D."/>
            <person name="Larsen T.O."/>
            <person name="Sorensen J.L."/>
            <person name="Nielsen K.L."/>
            <person name="Sondergaard T.E."/>
        </authorList>
    </citation>
    <scope>NUCLEOTIDE SEQUENCE [LARGE SCALE GENOMIC DNA]</scope>
    <source>
        <strain evidence="8 9">AAU 773</strain>
    </source>
</reference>
<keyword evidence="3" id="KW-0157">Chromophore</keyword>
<feature type="compositionally biased region" description="Basic and acidic residues" evidence="5">
    <location>
        <begin position="775"/>
        <end position="785"/>
    </location>
</feature>
<dbReference type="EMBL" id="JAPCWZ010000006">
    <property type="protein sequence ID" value="KAK8859970.1"/>
    <property type="molecule type" value="Genomic_DNA"/>
</dbReference>
<evidence type="ECO:0000256" key="1">
    <source>
        <dbReference type="ARBA" id="ARBA00022630"/>
    </source>
</evidence>
<evidence type="ECO:0000313" key="8">
    <source>
        <dbReference type="EMBL" id="KAK8859970.1"/>
    </source>
</evidence>
<dbReference type="Gene3D" id="3.30.450.20">
    <property type="entry name" value="PAS domain"/>
    <property type="match status" value="2"/>
</dbReference>
<keyword evidence="2" id="KW-0288">FMN</keyword>
<feature type="domain" description="PAS" evidence="6">
    <location>
        <begin position="435"/>
        <end position="481"/>
    </location>
</feature>
<evidence type="ECO:0000259" key="7">
    <source>
        <dbReference type="PROSITE" id="PS50114"/>
    </source>
</evidence>
<dbReference type="InterPro" id="IPR000014">
    <property type="entry name" value="PAS"/>
</dbReference>
<dbReference type="PANTHER" id="PTHR47429:SF7">
    <property type="entry name" value="GATA-FACTOR"/>
    <property type="match status" value="1"/>
</dbReference>
<feature type="domain" description="PAS" evidence="6">
    <location>
        <begin position="175"/>
        <end position="200"/>
    </location>
</feature>
<keyword evidence="4" id="KW-0479">Metal-binding</keyword>